<evidence type="ECO:0000313" key="2">
    <source>
        <dbReference type="Proteomes" id="UP001367508"/>
    </source>
</evidence>
<sequence length="187" mass="21223">MNQCVRRRLLIVYASLNFHMSSEGNPLAPVMNDLSNADTSHKIRKPRLVKDCCACKELIRFELANKSASIELDDRTIVTINKRNELGVKSLYHYKEKWHSKQVPKVVFKPKDINLAATFPLDSMLQVIKKKKKKKSRSKGHGLGLEESLGSAVAASFNLWLEDPNLQLVPIIITDSTLWLSLVQQLK</sequence>
<reference evidence="1 2" key="1">
    <citation type="submission" date="2024-01" db="EMBL/GenBank/DDBJ databases">
        <title>The genomes of 5 underutilized Papilionoideae crops provide insights into root nodulation and disease resistanc.</title>
        <authorList>
            <person name="Jiang F."/>
        </authorList>
    </citation>
    <scope>NUCLEOTIDE SEQUENCE [LARGE SCALE GENOMIC DNA]</scope>
    <source>
        <strain evidence="1">LVBAO_FW01</strain>
        <tissue evidence="1">Leaves</tissue>
    </source>
</reference>
<dbReference type="EMBL" id="JAYMYQ010000003">
    <property type="protein sequence ID" value="KAK7344816.1"/>
    <property type="molecule type" value="Genomic_DNA"/>
</dbReference>
<organism evidence="1 2">
    <name type="scientific">Canavalia gladiata</name>
    <name type="common">Sword bean</name>
    <name type="synonym">Dolichos gladiatus</name>
    <dbReference type="NCBI Taxonomy" id="3824"/>
    <lineage>
        <taxon>Eukaryota</taxon>
        <taxon>Viridiplantae</taxon>
        <taxon>Streptophyta</taxon>
        <taxon>Embryophyta</taxon>
        <taxon>Tracheophyta</taxon>
        <taxon>Spermatophyta</taxon>
        <taxon>Magnoliopsida</taxon>
        <taxon>eudicotyledons</taxon>
        <taxon>Gunneridae</taxon>
        <taxon>Pentapetalae</taxon>
        <taxon>rosids</taxon>
        <taxon>fabids</taxon>
        <taxon>Fabales</taxon>
        <taxon>Fabaceae</taxon>
        <taxon>Papilionoideae</taxon>
        <taxon>50 kb inversion clade</taxon>
        <taxon>NPAAA clade</taxon>
        <taxon>indigoferoid/millettioid clade</taxon>
        <taxon>Phaseoleae</taxon>
        <taxon>Canavalia</taxon>
    </lineage>
</organism>
<gene>
    <name evidence="1" type="ORF">VNO77_14930</name>
</gene>
<comment type="caution">
    <text evidence="1">The sequence shown here is derived from an EMBL/GenBank/DDBJ whole genome shotgun (WGS) entry which is preliminary data.</text>
</comment>
<protein>
    <submittedName>
        <fullName evidence="1">Uncharacterized protein</fullName>
    </submittedName>
</protein>
<dbReference type="Proteomes" id="UP001367508">
    <property type="component" value="Unassembled WGS sequence"/>
</dbReference>
<name>A0AAN9LZS4_CANGL</name>
<accession>A0AAN9LZS4</accession>
<keyword evidence="2" id="KW-1185">Reference proteome</keyword>
<dbReference type="AlphaFoldDB" id="A0AAN9LZS4"/>
<proteinExistence type="predicted"/>
<evidence type="ECO:0000313" key="1">
    <source>
        <dbReference type="EMBL" id="KAK7344816.1"/>
    </source>
</evidence>